<sequence>MLSRTASELYWMARYLERAESLARVLDVTYKLSMMPRHSQQQRDLALPLNLTATHELFQQRYTHFSMNNLLNFFALDSQNPSSIYNCIEMAWNNAHAVRGSLSSEVWECINTTRIDIRNLRHQGVDNIGINEFFDWVKERSHLFRGAMFGTLLRNDAQCFIRVGTLIERAYATAQLLNVKHQQLNSDPDPVREYYRLDTLLRAVSAREAYHSIYRQPISPETVTELLVLREDVPRSLHACVGDLVLLLEAIGSQRAKVPHRLAHLLHVELRFSTLDDILAQDLPTYLNNFIIKINELADSIRHTYLEAL</sequence>
<feature type="domain" description="DUF403" evidence="1">
    <location>
        <begin position="1"/>
        <end position="306"/>
    </location>
</feature>
<dbReference type="RefSeq" id="WP_039324810.1">
    <property type="nucleotide sequence ID" value="NZ_JQHM01000006.1"/>
</dbReference>
<evidence type="ECO:0000259" key="1">
    <source>
        <dbReference type="Pfam" id="PF04168"/>
    </source>
</evidence>
<evidence type="ECO:0000313" key="2">
    <source>
        <dbReference type="EMBL" id="KFX04000.1"/>
    </source>
</evidence>
<dbReference type="STRING" id="55207.KP22_14185"/>
<dbReference type="Proteomes" id="UP000032874">
    <property type="component" value="Unassembled WGS sequence"/>
</dbReference>
<organism evidence="2 3">
    <name type="scientific">Pectobacterium betavasculorum</name>
    <dbReference type="NCBI Taxonomy" id="55207"/>
    <lineage>
        <taxon>Bacteria</taxon>
        <taxon>Pseudomonadati</taxon>
        <taxon>Pseudomonadota</taxon>
        <taxon>Gammaproteobacteria</taxon>
        <taxon>Enterobacterales</taxon>
        <taxon>Pectobacteriaceae</taxon>
        <taxon>Pectobacterium</taxon>
    </lineage>
</organism>
<dbReference type="eggNOG" id="COG2307">
    <property type="taxonomic scope" value="Bacteria"/>
</dbReference>
<protein>
    <recommendedName>
        <fullName evidence="1">DUF403 domain-containing protein</fullName>
    </recommendedName>
</protein>
<comment type="caution">
    <text evidence="2">The sequence shown here is derived from an EMBL/GenBank/DDBJ whole genome shotgun (WGS) entry which is preliminary data.</text>
</comment>
<accession>A0A093RMK1</accession>
<dbReference type="InterPro" id="IPR007296">
    <property type="entry name" value="DUF403"/>
</dbReference>
<dbReference type="PANTHER" id="PTHR34595">
    <property type="entry name" value="BLR5612 PROTEIN"/>
    <property type="match status" value="1"/>
</dbReference>
<reference evidence="2 3" key="1">
    <citation type="submission" date="2014-08" db="EMBL/GenBank/DDBJ databases">
        <title>Genome sequences of NCPPB Pectobacterium isolates.</title>
        <authorList>
            <person name="Glover R.H."/>
            <person name="Sapp M."/>
            <person name="Elphinstone J."/>
        </authorList>
    </citation>
    <scope>NUCLEOTIDE SEQUENCE [LARGE SCALE GENOMIC DNA]</scope>
    <source>
        <strain evidence="2 3">NCPPB 2795</strain>
    </source>
</reference>
<dbReference type="InterPro" id="IPR051680">
    <property type="entry name" value="ATP-dep_Glu-Cys_Ligase-2"/>
</dbReference>
<dbReference type="AlphaFoldDB" id="A0A093RMK1"/>
<name>A0A093RMK1_9GAMM</name>
<dbReference type="Pfam" id="PF04168">
    <property type="entry name" value="Alpha-E"/>
    <property type="match status" value="1"/>
</dbReference>
<gene>
    <name evidence="2" type="ORF">KP22_14185</name>
</gene>
<dbReference type="EMBL" id="JQHM01000006">
    <property type="protein sequence ID" value="KFX04000.1"/>
    <property type="molecule type" value="Genomic_DNA"/>
</dbReference>
<evidence type="ECO:0000313" key="3">
    <source>
        <dbReference type="Proteomes" id="UP000032874"/>
    </source>
</evidence>
<proteinExistence type="predicted"/>
<dbReference type="PANTHER" id="PTHR34595:SF7">
    <property type="entry name" value="SLL1039 PROTEIN"/>
    <property type="match status" value="1"/>
</dbReference>